<dbReference type="GeneID" id="54295594"/>
<comment type="similarity">
    <text evidence="3 10">Belongs to the ELOF1 family.</text>
</comment>
<dbReference type="RefSeq" id="XP_033398625.1">
    <property type="nucleotide sequence ID" value="XM_033538098.1"/>
</dbReference>
<dbReference type="EMBL" id="ML995483">
    <property type="protein sequence ID" value="KAF2142913.1"/>
    <property type="molecule type" value="Genomic_DNA"/>
</dbReference>
<dbReference type="GO" id="GO:0008023">
    <property type="term" value="C:transcription elongation factor complex"/>
    <property type="evidence" value="ECO:0007669"/>
    <property type="project" value="TreeGrafter"/>
</dbReference>
<dbReference type="PANTHER" id="PTHR20934:SF0">
    <property type="entry name" value="TRANSCRIPTION ELONGATION FACTOR 1 HOMOLOG"/>
    <property type="match status" value="1"/>
</dbReference>
<dbReference type="SUPFAM" id="SSF57783">
    <property type="entry name" value="Zinc beta-ribbon"/>
    <property type="match status" value="1"/>
</dbReference>
<evidence type="ECO:0000256" key="5">
    <source>
        <dbReference type="ARBA" id="ARBA00022771"/>
    </source>
</evidence>
<dbReference type="GO" id="GO:0000993">
    <property type="term" value="F:RNA polymerase II complex binding"/>
    <property type="evidence" value="ECO:0007669"/>
    <property type="project" value="TreeGrafter"/>
</dbReference>
<evidence type="ECO:0000256" key="7">
    <source>
        <dbReference type="ARBA" id="ARBA00023015"/>
    </source>
</evidence>
<dbReference type="OrthoDB" id="445983at2759"/>
<keyword evidence="13" id="KW-1185">Reference proteome</keyword>
<evidence type="ECO:0000256" key="11">
    <source>
        <dbReference type="SAM" id="MobiDB-lite"/>
    </source>
</evidence>
<organism evidence="12 13">
    <name type="scientific">Aplosporella prunicola CBS 121167</name>
    <dbReference type="NCBI Taxonomy" id="1176127"/>
    <lineage>
        <taxon>Eukaryota</taxon>
        <taxon>Fungi</taxon>
        <taxon>Dikarya</taxon>
        <taxon>Ascomycota</taxon>
        <taxon>Pezizomycotina</taxon>
        <taxon>Dothideomycetes</taxon>
        <taxon>Dothideomycetes incertae sedis</taxon>
        <taxon>Botryosphaeriales</taxon>
        <taxon>Aplosporellaceae</taxon>
        <taxon>Aplosporella</taxon>
    </lineage>
</organism>
<dbReference type="InterPro" id="IPR038567">
    <property type="entry name" value="T_Elf1_sf"/>
</dbReference>
<evidence type="ECO:0000256" key="2">
    <source>
        <dbReference type="ARBA" id="ARBA00004123"/>
    </source>
</evidence>
<evidence type="ECO:0000256" key="3">
    <source>
        <dbReference type="ARBA" id="ARBA00009730"/>
    </source>
</evidence>
<accession>A0A6A6BHJ1</accession>
<gene>
    <name evidence="12" type="ORF">K452DRAFT_248519</name>
</gene>
<dbReference type="Gene3D" id="2.20.25.190">
    <property type="match status" value="1"/>
</dbReference>
<keyword evidence="8 10" id="KW-0804">Transcription</keyword>
<feature type="compositionally biased region" description="Acidic residues" evidence="11">
    <location>
        <begin position="122"/>
        <end position="137"/>
    </location>
</feature>
<keyword evidence="6 10" id="KW-0862">Zinc</keyword>
<feature type="compositionally biased region" description="Basic and acidic residues" evidence="11">
    <location>
        <begin position="95"/>
        <end position="111"/>
    </location>
</feature>
<name>A0A6A6BHJ1_9PEZI</name>
<evidence type="ECO:0000256" key="8">
    <source>
        <dbReference type="ARBA" id="ARBA00023163"/>
    </source>
</evidence>
<dbReference type="FunFam" id="2.20.25.190:FF:000001">
    <property type="entry name" value="Transcription elongation factor 1 homolog"/>
    <property type="match status" value="1"/>
</dbReference>
<proteinExistence type="inferred from homology"/>
<keyword evidence="4 10" id="KW-0479">Metal-binding</keyword>
<reference evidence="12" key="1">
    <citation type="journal article" date="2020" name="Stud. Mycol.">
        <title>101 Dothideomycetes genomes: a test case for predicting lifestyles and emergence of pathogens.</title>
        <authorList>
            <person name="Haridas S."/>
            <person name="Albert R."/>
            <person name="Binder M."/>
            <person name="Bloem J."/>
            <person name="Labutti K."/>
            <person name="Salamov A."/>
            <person name="Andreopoulos B."/>
            <person name="Baker S."/>
            <person name="Barry K."/>
            <person name="Bills G."/>
            <person name="Bluhm B."/>
            <person name="Cannon C."/>
            <person name="Castanera R."/>
            <person name="Culley D."/>
            <person name="Daum C."/>
            <person name="Ezra D."/>
            <person name="Gonzalez J."/>
            <person name="Henrissat B."/>
            <person name="Kuo A."/>
            <person name="Liang C."/>
            <person name="Lipzen A."/>
            <person name="Lutzoni F."/>
            <person name="Magnuson J."/>
            <person name="Mondo S."/>
            <person name="Nolan M."/>
            <person name="Ohm R."/>
            <person name="Pangilinan J."/>
            <person name="Park H.-J."/>
            <person name="Ramirez L."/>
            <person name="Alfaro M."/>
            <person name="Sun H."/>
            <person name="Tritt A."/>
            <person name="Yoshinaga Y."/>
            <person name="Zwiers L.-H."/>
            <person name="Turgeon B."/>
            <person name="Goodwin S."/>
            <person name="Spatafora J."/>
            <person name="Crous P."/>
            <person name="Grigoriev I."/>
        </authorList>
    </citation>
    <scope>NUCLEOTIDE SEQUENCE</scope>
    <source>
        <strain evidence="12">CBS 121167</strain>
    </source>
</reference>
<dbReference type="Pfam" id="PF05129">
    <property type="entry name" value="Zn_ribbon_Elf1"/>
    <property type="match status" value="1"/>
</dbReference>
<evidence type="ECO:0000313" key="12">
    <source>
        <dbReference type="EMBL" id="KAF2142913.1"/>
    </source>
</evidence>
<evidence type="ECO:0000256" key="10">
    <source>
        <dbReference type="RuleBase" id="RU364033"/>
    </source>
</evidence>
<keyword evidence="5 10" id="KW-0863">Zinc-finger</keyword>
<evidence type="ECO:0000256" key="1">
    <source>
        <dbReference type="ARBA" id="ARBA00003357"/>
    </source>
</evidence>
<keyword evidence="9 10" id="KW-0539">Nucleus</keyword>
<dbReference type="AlphaFoldDB" id="A0A6A6BHJ1"/>
<comment type="subcellular location">
    <subcellularLocation>
        <location evidence="2 10">Nucleus</location>
    </subcellularLocation>
</comment>
<dbReference type="Proteomes" id="UP000799438">
    <property type="component" value="Unassembled WGS sequence"/>
</dbReference>
<evidence type="ECO:0000256" key="4">
    <source>
        <dbReference type="ARBA" id="ARBA00022723"/>
    </source>
</evidence>
<protein>
    <recommendedName>
        <fullName evidence="10">Transcription elongation factor 1 homolog</fullName>
    </recommendedName>
</protein>
<evidence type="ECO:0000256" key="6">
    <source>
        <dbReference type="ARBA" id="ARBA00022833"/>
    </source>
</evidence>
<dbReference type="InterPro" id="IPR007808">
    <property type="entry name" value="Elf1"/>
</dbReference>
<evidence type="ECO:0000256" key="9">
    <source>
        <dbReference type="ARBA" id="ARBA00023242"/>
    </source>
</evidence>
<evidence type="ECO:0000313" key="13">
    <source>
        <dbReference type="Proteomes" id="UP000799438"/>
    </source>
</evidence>
<keyword evidence="7 10" id="KW-0805">Transcription regulation</keyword>
<feature type="region of interest" description="Disordered" evidence="11">
    <location>
        <begin position="84"/>
        <end position="137"/>
    </location>
</feature>
<dbReference type="GO" id="GO:0008270">
    <property type="term" value="F:zinc ion binding"/>
    <property type="evidence" value="ECO:0007669"/>
    <property type="project" value="UniProtKB-KW"/>
</dbReference>
<dbReference type="GO" id="GO:0006368">
    <property type="term" value="P:transcription elongation by RNA polymerase II"/>
    <property type="evidence" value="ECO:0007669"/>
    <property type="project" value="TreeGrafter"/>
</dbReference>
<dbReference type="PANTHER" id="PTHR20934">
    <property type="entry name" value="TRANSCRIPTION ELONGATION FACTOR 1 HOMOLOG"/>
    <property type="match status" value="1"/>
</dbReference>
<sequence length="137" mass="15308">MGKRKAAKKPQGPKKSDPLPTTFQCLFCNHENAVSVKMEKKIGIATLSCKVCSQSFQAKINPLLAPIDVYYEWLDACEEVAQNQQDSAGNYATDPYREPEELEKMRRRSAEPARGQRQGSFIDDDDAGDEGDYGDDD</sequence>
<comment type="function">
    <text evidence="1 10">Transcription elongation factor implicated in the maintenance of proper chromatin structure in actively transcribed regions.</text>
</comment>